<keyword evidence="2" id="KW-1133">Transmembrane helix</keyword>
<name>A0A5B6TAS6_9BACT</name>
<reference evidence="3 4" key="1">
    <citation type="submission" date="2019-07" db="EMBL/GenBank/DDBJ databases">
        <title>Rufibacter sp. nov., isolated from lake sediment.</title>
        <authorList>
            <person name="Qu J.-H."/>
        </authorList>
    </citation>
    <scope>NUCLEOTIDE SEQUENCE [LARGE SCALE GENOMIC DNA]</scope>
    <source>
        <strain evidence="3 4">NBS58-1</strain>
    </source>
</reference>
<feature type="compositionally biased region" description="Basic and acidic residues" evidence="1">
    <location>
        <begin position="38"/>
        <end position="50"/>
    </location>
</feature>
<feature type="compositionally biased region" description="Polar residues" evidence="1">
    <location>
        <begin position="1"/>
        <end position="12"/>
    </location>
</feature>
<organism evidence="3 4">
    <name type="scientific">Rufibacter hautae</name>
    <dbReference type="NCBI Taxonomy" id="2595005"/>
    <lineage>
        <taxon>Bacteria</taxon>
        <taxon>Pseudomonadati</taxon>
        <taxon>Bacteroidota</taxon>
        <taxon>Cytophagia</taxon>
        <taxon>Cytophagales</taxon>
        <taxon>Hymenobacteraceae</taxon>
        <taxon>Rufibacter</taxon>
    </lineage>
</organism>
<keyword evidence="2" id="KW-0812">Transmembrane</keyword>
<proteinExistence type="predicted"/>
<dbReference type="AlphaFoldDB" id="A0A5B6TAS6"/>
<feature type="region of interest" description="Disordered" evidence="1">
    <location>
        <begin position="1"/>
        <end position="50"/>
    </location>
</feature>
<dbReference type="RefSeq" id="WP_149092918.1">
    <property type="nucleotide sequence ID" value="NZ_VKKY01000003.1"/>
</dbReference>
<gene>
    <name evidence="3" type="ORF">FOA19_21620</name>
</gene>
<evidence type="ECO:0000313" key="3">
    <source>
        <dbReference type="EMBL" id="KAA3436977.1"/>
    </source>
</evidence>
<protein>
    <submittedName>
        <fullName evidence="3">Uncharacterized protein</fullName>
    </submittedName>
</protein>
<sequence length="131" mass="14502">MQPNQPSPTSNLDLAAIRASPPPPAALRKAKEEDEWFASDRRKREHQREQGAKTIIHWAIQGNIIMAGIVIAICIGVRGFHLIAAEEWKWLTKEQVEVLDSLAKYAGSGAIGSLLTRYLTKNVDPGPPPRQ</sequence>
<evidence type="ECO:0000256" key="2">
    <source>
        <dbReference type="SAM" id="Phobius"/>
    </source>
</evidence>
<dbReference type="OrthoDB" id="893984at2"/>
<evidence type="ECO:0000313" key="4">
    <source>
        <dbReference type="Proteomes" id="UP000324133"/>
    </source>
</evidence>
<dbReference type="Proteomes" id="UP000324133">
    <property type="component" value="Unassembled WGS sequence"/>
</dbReference>
<keyword evidence="2" id="KW-0472">Membrane</keyword>
<comment type="caution">
    <text evidence="3">The sequence shown here is derived from an EMBL/GenBank/DDBJ whole genome shotgun (WGS) entry which is preliminary data.</text>
</comment>
<evidence type="ECO:0000256" key="1">
    <source>
        <dbReference type="SAM" id="MobiDB-lite"/>
    </source>
</evidence>
<keyword evidence="4" id="KW-1185">Reference proteome</keyword>
<feature type="transmembrane region" description="Helical" evidence="2">
    <location>
        <begin position="55"/>
        <end position="80"/>
    </location>
</feature>
<accession>A0A5B6TAS6</accession>
<dbReference type="EMBL" id="VKKY01000003">
    <property type="protein sequence ID" value="KAA3436977.1"/>
    <property type="molecule type" value="Genomic_DNA"/>
</dbReference>